<dbReference type="EMBL" id="PPCN01000002">
    <property type="protein sequence ID" value="POF32985.1"/>
    <property type="molecule type" value="Genomic_DNA"/>
</dbReference>
<name>A0A2S3UZA0_9HYPH</name>
<evidence type="ECO:0000256" key="1">
    <source>
        <dbReference type="SAM" id="MobiDB-lite"/>
    </source>
</evidence>
<proteinExistence type="predicted"/>
<sequence>MAQPPRRHTSAIERAESLFKSATTKPVEEAPKSGRTAVPVGKETVSVRLDRDVLAHFQEDGPGWQDRINAALRKAAGLS</sequence>
<gene>
    <name evidence="2" type="ORF">CLV41_102391</name>
</gene>
<accession>A0A2S3UZA0</accession>
<dbReference type="Pfam" id="PF14384">
    <property type="entry name" value="BrnA_antitoxin"/>
    <property type="match status" value="1"/>
</dbReference>
<evidence type="ECO:0000313" key="3">
    <source>
        <dbReference type="Proteomes" id="UP000236959"/>
    </source>
</evidence>
<evidence type="ECO:0000313" key="2">
    <source>
        <dbReference type="EMBL" id="POF32985.1"/>
    </source>
</evidence>
<dbReference type="Proteomes" id="UP000236959">
    <property type="component" value="Unassembled WGS sequence"/>
</dbReference>
<keyword evidence="3" id="KW-1185">Reference proteome</keyword>
<feature type="region of interest" description="Disordered" evidence="1">
    <location>
        <begin position="1"/>
        <end position="36"/>
    </location>
</feature>
<reference evidence="2 3" key="1">
    <citation type="submission" date="2018-01" db="EMBL/GenBank/DDBJ databases">
        <title>Genomic Encyclopedia of Archaeal and Bacterial Type Strains, Phase II (KMG-II): from individual species to whole genera.</title>
        <authorList>
            <person name="Goeker M."/>
        </authorList>
    </citation>
    <scope>NUCLEOTIDE SEQUENCE [LARGE SCALE GENOMIC DNA]</scope>
    <source>
        <strain evidence="2 3">DSM 17023</strain>
    </source>
</reference>
<protein>
    <submittedName>
        <fullName evidence="2">BrnA antitoxin of type II toxin-antitoxin system</fullName>
    </submittedName>
</protein>
<dbReference type="OrthoDB" id="361944at2"/>
<dbReference type="AlphaFoldDB" id="A0A2S3UZA0"/>
<dbReference type="RefSeq" id="WP_103221946.1">
    <property type="nucleotide sequence ID" value="NZ_PPCN01000002.1"/>
</dbReference>
<organism evidence="2 3">
    <name type="scientific">Roseibium marinum</name>
    <dbReference type="NCBI Taxonomy" id="281252"/>
    <lineage>
        <taxon>Bacteria</taxon>
        <taxon>Pseudomonadati</taxon>
        <taxon>Pseudomonadota</taxon>
        <taxon>Alphaproteobacteria</taxon>
        <taxon>Hyphomicrobiales</taxon>
        <taxon>Stappiaceae</taxon>
        <taxon>Roseibium</taxon>
    </lineage>
</organism>
<dbReference type="InterPro" id="IPR025528">
    <property type="entry name" value="BrnA_antitoxin"/>
</dbReference>
<comment type="caution">
    <text evidence="2">The sequence shown here is derived from an EMBL/GenBank/DDBJ whole genome shotgun (WGS) entry which is preliminary data.</text>
</comment>